<dbReference type="GO" id="GO:0003952">
    <property type="term" value="F:NAD+ synthase (glutamine-hydrolyzing) activity"/>
    <property type="evidence" value="ECO:0007669"/>
    <property type="project" value="InterPro"/>
</dbReference>
<feature type="domain" description="CN hydrolase" evidence="2">
    <location>
        <begin position="4"/>
        <end position="160"/>
    </location>
</feature>
<dbReference type="InterPro" id="IPR003694">
    <property type="entry name" value="NAD_synthase"/>
</dbReference>
<dbReference type="PROSITE" id="PS50263">
    <property type="entry name" value="CN_HYDROLASE"/>
    <property type="match status" value="1"/>
</dbReference>
<accession>A0A382X193</accession>
<dbReference type="EMBL" id="UINC01164246">
    <property type="protein sequence ID" value="SVD64996.1"/>
    <property type="molecule type" value="Genomic_DNA"/>
</dbReference>
<dbReference type="PANTHER" id="PTHR23090:SF9">
    <property type="entry name" value="GLUTAMINE-DEPENDENT NAD(+) SYNTHETASE"/>
    <property type="match status" value="1"/>
</dbReference>
<dbReference type="CDD" id="cd07570">
    <property type="entry name" value="GAT_Gln-NAD-synth"/>
    <property type="match status" value="1"/>
</dbReference>
<keyword evidence="1" id="KW-0436">Ligase</keyword>
<dbReference type="GO" id="GO:0005737">
    <property type="term" value="C:cytoplasm"/>
    <property type="evidence" value="ECO:0007669"/>
    <property type="project" value="InterPro"/>
</dbReference>
<name>A0A382X193_9ZZZZ</name>
<dbReference type="Gene3D" id="3.60.110.10">
    <property type="entry name" value="Carbon-nitrogen hydrolase"/>
    <property type="match status" value="1"/>
</dbReference>
<dbReference type="GO" id="GO:0009435">
    <property type="term" value="P:NAD+ biosynthetic process"/>
    <property type="evidence" value="ECO:0007669"/>
    <property type="project" value="InterPro"/>
</dbReference>
<feature type="non-terminal residue" evidence="3">
    <location>
        <position position="160"/>
    </location>
</feature>
<reference evidence="3" key="1">
    <citation type="submission" date="2018-05" db="EMBL/GenBank/DDBJ databases">
        <authorList>
            <person name="Lanie J.A."/>
            <person name="Ng W.-L."/>
            <person name="Kazmierczak K.M."/>
            <person name="Andrzejewski T.M."/>
            <person name="Davidsen T.M."/>
            <person name="Wayne K.J."/>
            <person name="Tettelin H."/>
            <person name="Glass J.I."/>
            <person name="Rusch D."/>
            <person name="Podicherti R."/>
            <person name="Tsui H.-C.T."/>
            <person name="Winkler M.E."/>
        </authorList>
    </citation>
    <scope>NUCLEOTIDE SEQUENCE</scope>
</reference>
<dbReference type="AlphaFoldDB" id="A0A382X193"/>
<proteinExistence type="predicted"/>
<evidence type="ECO:0000256" key="1">
    <source>
        <dbReference type="ARBA" id="ARBA00022598"/>
    </source>
</evidence>
<evidence type="ECO:0000259" key="2">
    <source>
        <dbReference type="PROSITE" id="PS50263"/>
    </source>
</evidence>
<protein>
    <recommendedName>
        <fullName evidence="2">CN hydrolase domain-containing protein</fullName>
    </recommendedName>
</protein>
<dbReference type="SUPFAM" id="SSF56317">
    <property type="entry name" value="Carbon-nitrogen hydrolase"/>
    <property type="match status" value="1"/>
</dbReference>
<sequence length="160" mass="17576">MRTFRLAMGQINTTVGDLDGNTRKIIDYIDQARSFKADLITFPELVITGYPPEDLLLHPQFVKDNVAKMHQVVAASRGIATVVGFVDGASGIHNAAAVAYDGELVGIYHKIHLPNYGVFDEERYFRPGKQCPVYVINGTSVGVNICEDIWHTSGPTAVQK</sequence>
<gene>
    <name evidence="3" type="ORF">METZ01_LOCUS417850</name>
</gene>
<dbReference type="PANTHER" id="PTHR23090">
    <property type="entry name" value="NH 3 /GLUTAMINE-DEPENDENT NAD + SYNTHETASE"/>
    <property type="match status" value="1"/>
</dbReference>
<dbReference type="InterPro" id="IPR036526">
    <property type="entry name" value="C-N_Hydrolase_sf"/>
</dbReference>
<dbReference type="Pfam" id="PF00795">
    <property type="entry name" value="CN_hydrolase"/>
    <property type="match status" value="1"/>
</dbReference>
<dbReference type="InterPro" id="IPR003010">
    <property type="entry name" value="C-N_Hydrolase"/>
</dbReference>
<evidence type="ECO:0000313" key="3">
    <source>
        <dbReference type="EMBL" id="SVD64996.1"/>
    </source>
</evidence>
<organism evidence="3">
    <name type="scientific">marine metagenome</name>
    <dbReference type="NCBI Taxonomy" id="408172"/>
    <lineage>
        <taxon>unclassified sequences</taxon>
        <taxon>metagenomes</taxon>
        <taxon>ecological metagenomes</taxon>
    </lineage>
</organism>
<dbReference type="GO" id="GO:0004359">
    <property type="term" value="F:glutaminase activity"/>
    <property type="evidence" value="ECO:0007669"/>
    <property type="project" value="InterPro"/>
</dbReference>